<dbReference type="GO" id="GO:0016791">
    <property type="term" value="F:phosphatase activity"/>
    <property type="evidence" value="ECO:0007669"/>
    <property type="project" value="UniProtKB-ARBA"/>
</dbReference>
<dbReference type="PRINTS" id="PR00413">
    <property type="entry name" value="HADHALOGNASE"/>
</dbReference>
<protein>
    <submittedName>
        <fullName evidence="2">HAD-like domain-containing protein</fullName>
    </submittedName>
</protein>
<dbReference type="AlphaFoldDB" id="A0A9P7ZLZ8"/>
<dbReference type="Gene3D" id="1.10.150.240">
    <property type="entry name" value="Putative phosphatase, domain 2"/>
    <property type="match status" value="1"/>
</dbReference>
<dbReference type="OrthoDB" id="20198at2759"/>
<dbReference type="InterPro" id="IPR036412">
    <property type="entry name" value="HAD-like_sf"/>
</dbReference>
<accession>A0A9P7ZLZ8</accession>
<dbReference type="Pfam" id="PF00702">
    <property type="entry name" value="Hydrolase"/>
    <property type="match status" value="1"/>
</dbReference>
<dbReference type="InterPro" id="IPR051540">
    <property type="entry name" value="S-2-haloacid_dehalogenase"/>
</dbReference>
<dbReference type="EMBL" id="MU251253">
    <property type="protein sequence ID" value="KAG9254559.1"/>
    <property type="molecule type" value="Genomic_DNA"/>
</dbReference>
<dbReference type="InterPro" id="IPR023214">
    <property type="entry name" value="HAD_sf"/>
</dbReference>
<evidence type="ECO:0000313" key="2">
    <source>
        <dbReference type="EMBL" id="KAG9254559.1"/>
    </source>
</evidence>
<name>A0A9P7ZLZ8_9HYPO</name>
<dbReference type="SUPFAM" id="SSF56784">
    <property type="entry name" value="HAD-like"/>
    <property type="match status" value="1"/>
</dbReference>
<keyword evidence="3" id="KW-1185">Reference proteome</keyword>
<evidence type="ECO:0000256" key="1">
    <source>
        <dbReference type="ARBA" id="ARBA00022801"/>
    </source>
</evidence>
<sequence length="230" mass="24737">MSSTAAPIHADWQPKAIVFDLLTALLDSWTLWDASTPSGTSEEGRRWRHRYLELTFSLPGGSYVPYEDCVRQAAQDVGLPASAPDALIRDWANLKAWPEVARVLPQLRSKGYKLGVVTNCSVRLGTIATQCAEAAASTGADGRFTFDSTMTAEESGFYKPTREAYHALLSKMGVEASDVLFVAGSSGDVQGATDAGMRVVWHNKVGLPKKGSADPIKEAAALQDALSDFL</sequence>
<dbReference type="RefSeq" id="XP_046118483.1">
    <property type="nucleotide sequence ID" value="XM_046267135.1"/>
</dbReference>
<dbReference type="Gene3D" id="3.40.50.1000">
    <property type="entry name" value="HAD superfamily/HAD-like"/>
    <property type="match status" value="1"/>
</dbReference>
<dbReference type="GeneID" id="70298038"/>
<dbReference type="InterPro" id="IPR023198">
    <property type="entry name" value="PGP-like_dom2"/>
</dbReference>
<dbReference type="PANTHER" id="PTHR43316:SF3">
    <property type="entry name" value="HALOACID DEHALOGENASE, TYPE II (AFU_ORTHOLOGUE AFUA_2G07750)-RELATED"/>
    <property type="match status" value="1"/>
</dbReference>
<keyword evidence="1" id="KW-0378">Hydrolase</keyword>
<dbReference type="Proteomes" id="UP000887229">
    <property type="component" value="Unassembled WGS sequence"/>
</dbReference>
<gene>
    <name evidence="2" type="ORF">F5Z01DRAFT_79507</name>
</gene>
<organism evidence="2 3">
    <name type="scientific">Emericellopsis atlantica</name>
    <dbReference type="NCBI Taxonomy" id="2614577"/>
    <lineage>
        <taxon>Eukaryota</taxon>
        <taxon>Fungi</taxon>
        <taxon>Dikarya</taxon>
        <taxon>Ascomycota</taxon>
        <taxon>Pezizomycotina</taxon>
        <taxon>Sordariomycetes</taxon>
        <taxon>Hypocreomycetidae</taxon>
        <taxon>Hypocreales</taxon>
        <taxon>Bionectriaceae</taxon>
        <taxon>Emericellopsis</taxon>
    </lineage>
</organism>
<proteinExistence type="predicted"/>
<dbReference type="PANTHER" id="PTHR43316">
    <property type="entry name" value="HYDROLASE, HALOACID DELAHOGENASE-RELATED"/>
    <property type="match status" value="1"/>
</dbReference>
<reference evidence="2" key="1">
    <citation type="journal article" date="2021" name="IMA Fungus">
        <title>Genomic characterization of three marine fungi, including Emericellopsis atlantica sp. nov. with signatures of a generalist lifestyle and marine biomass degradation.</title>
        <authorList>
            <person name="Hagestad O.C."/>
            <person name="Hou L."/>
            <person name="Andersen J.H."/>
            <person name="Hansen E.H."/>
            <person name="Altermark B."/>
            <person name="Li C."/>
            <person name="Kuhnert E."/>
            <person name="Cox R.J."/>
            <person name="Crous P.W."/>
            <person name="Spatafora J.W."/>
            <person name="Lail K."/>
            <person name="Amirebrahimi M."/>
            <person name="Lipzen A."/>
            <person name="Pangilinan J."/>
            <person name="Andreopoulos W."/>
            <person name="Hayes R.D."/>
            <person name="Ng V."/>
            <person name="Grigoriev I.V."/>
            <person name="Jackson S.A."/>
            <person name="Sutton T.D.S."/>
            <person name="Dobson A.D.W."/>
            <person name="Rama T."/>
        </authorList>
    </citation>
    <scope>NUCLEOTIDE SEQUENCE</scope>
    <source>
        <strain evidence="2">TS7</strain>
    </source>
</reference>
<dbReference type="InterPro" id="IPR006439">
    <property type="entry name" value="HAD-SF_hydro_IA"/>
</dbReference>
<evidence type="ECO:0000313" key="3">
    <source>
        <dbReference type="Proteomes" id="UP000887229"/>
    </source>
</evidence>
<comment type="caution">
    <text evidence="2">The sequence shown here is derived from an EMBL/GenBank/DDBJ whole genome shotgun (WGS) entry which is preliminary data.</text>
</comment>